<keyword evidence="3" id="KW-1185">Reference proteome</keyword>
<keyword evidence="1" id="KW-0472">Membrane</keyword>
<name>A0ABX0JUG4_9PROT</name>
<dbReference type="NCBIfam" id="NF040576">
    <property type="entry name" value="T2SS_GspM_XpsM"/>
    <property type="match status" value="1"/>
</dbReference>
<reference evidence="2 3" key="1">
    <citation type="journal article" date="2020" name="Int. J. Syst. Evol. Microbiol.">
        <title>Novel acetic acid bacteria from cider fermentations: Acetobacter conturbans sp. nov. and Acetobacter fallax sp. nov.</title>
        <authorList>
            <person name="Sombolestani A.S."/>
            <person name="Cleenwerck I."/>
            <person name="Cnockaert M."/>
            <person name="Borremans W."/>
            <person name="Wieme A.D."/>
            <person name="De Vuyst L."/>
            <person name="Vandamme P."/>
        </authorList>
    </citation>
    <scope>NUCLEOTIDE SEQUENCE [LARGE SCALE GENOMIC DNA]</scope>
    <source>
        <strain evidence="2 3">LMG 30640</strain>
    </source>
</reference>
<feature type="transmembrane region" description="Helical" evidence="1">
    <location>
        <begin position="29"/>
        <end position="53"/>
    </location>
</feature>
<dbReference type="Proteomes" id="UP000635278">
    <property type="component" value="Unassembled WGS sequence"/>
</dbReference>
<protein>
    <submittedName>
        <fullName evidence="2">General secretion pathway protein GspM</fullName>
    </submittedName>
</protein>
<keyword evidence="1" id="KW-1133">Transmembrane helix</keyword>
<dbReference type="InterPro" id="IPR034756">
    <property type="entry name" value="T2SSM_b"/>
</dbReference>
<dbReference type="Pfam" id="PF10741">
    <property type="entry name" value="T2SSM_b"/>
    <property type="match status" value="1"/>
</dbReference>
<evidence type="ECO:0000256" key="1">
    <source>
        <dbReference type="SAM" id="Phobius"/>
    </source>
</evidence>
<keyword evidence="1" id="KW-0812">Transmembrane</keyword>
<proteinExistence type="predicted"/>
<dbReference type="EMBL" id="WOTB01000034">
    <property type="protein sequence ID" value="NHN86413.1"/>
    <property type="molecule type" value="Genomic_DNA"/>
</dbReference>
<gene>
    <name evidence="2" type="ORF">GOB93_17485</name>
</gene>
<accession>A0ABX0JUG4</accession>
<evidence type="ECO:0000313" key="2">
    <source>
        <dbReference type="EMBL" id="NHN86413.1"/>
    </source>
</evidence>
<sequence length="225" mass="24402">MPTHRADITVSPSPAFYSLKLPDGREGRLLALGVTFIFLLLAWLLISSLLDLYRDGAATIDSRHLVLEHTEALVDTIPALQAKYEEATHNAPGSALLISETSDETAVARLQESVHDVADSVHVELSSQEPLPIVRSGTFERLGVRISLTAYWPDLIRLLSVLSESTAPRLLADDLQVQVAGSSRIEDEAKKGRMIDATLTIFALRDAPAKHAARSVTASSTPSSR</sequence>
<comment type="caution">
    <text evidence="2">The sequence shown here is derived from an EMBL/GenBank/DDBJ whole genome shotgun (WGS) entry which is preliminary data.</text>
</comment>
<evidence type="ECO:0000313" key="3">
    <source>
        <dbReference type="Proteomes" id="UP000635278"/>
    </source>
</evidence>
<organism evidence="2 3">
    <name type="scientific">Acetobacter musti</name>
    <dbReference type="NCBI Taxonomy" id="864732"/>
    <lineage>
        <taxon>Bacteria</taxon>
        <taxon>Pseudomonadati</taxon>
        <taxon>Pseudomonadota</taxon>
        <taxon>Alphaproteobacteria</taxon>
        <taxon>Acetobacterales</taxon>
        <taxon>Acetobacteraceae</taxon>
        <taxon>Acetobacter</taxon>
    </lineage>
</organism>